<proteinExistence type="inferred from homology"/>
<organism evidence="11 12">
    <name type="scientific">Diaporthe australafricana</name>
    <dbReference type="NCBI Taxonomy" id="127596"/>
    <lineage>
        <taxon>Eukaryota</taxon>
        <taxon>Fungi</taxon>
        <taxon>Dikarya</taxon>
        <taxon>Ascomycota</taxon>
        <taxon>Pezizomycotina</taxon>
        <taxon>Sordariomycetes</taxon>
        <taxon>Sordariomycetidae</taxon>
        <taxon>Diaporthales</taxon>
        <taxon>Diaporthaceae</taxon>
        <taxon>Diaporthe</taxon>
    </lineage>
</organism>
<keyword evidence="5 6" id="KW-0720">Serine protease</keyword>
<dbReference type="InterPro" id="IPR036852">
    <property type="entry name" value="Peptidase_S8/S53_dom_sf"/>
</dbReference>
<feature type="signal peptide" evidence="8">
    <location>
        <begin position="1"/>
        <end position="18"/>
    </location>
</feature>
<evidence type="ECO:0000313" key="12">
    <source>
        <dbReference type="Proteomes" id="UP001583177"/>
    </source>
</evidence>
<dbReference type="PROSITE" id="PS00136">
    <property type="entry name" value="SUBTILASE_ASP"/>
    <property type="match status" value="1"/>
</dbReference>
<dbReference type="InterPro" id="IPR050131">
    <property type="entry name" value="Peptidase_S8_subtilisin-like"/>
</dbReference>
<dbReference type="InterPro" id="IPR034193">
    <property type="entry name" value="PCSK9_ProteinaseK-like"/>
</dbReference>
<evidence type="ECO:0000256" key="3">
    <source>
        <dbReference type="ARBA" id="ARBA00022729"/>
    </source>
</evidence>
<comment type="similarity">
    <text evidence="1 6 7">Belongs to the peptidase S8 family.</text>
</comment>
<feature type="active site" description="Charge relay system" evidence="6">
    <location>
        <position position="169"/>
    </location>
</feature>
<gene>
    <name evidence="11" type="ORF">Daus18300_012165</name>
</gene>
<evidence type="ECO:0000256" key="4">
    <source>
        <dbReference type="ARBA" id="ARBA00022801"/>
    </source>
</evidence>
<feature type="domain" description="Inhibitor I9" evidence="10">
    <location>
        <begin position="39"/>
        <end position="110"/>
    </location>
</feature>
<feature type="chain" id="PRO_5047404558" evidence="8">
    <location>
        <begin position="19"/>
        <end position="426"/>
    </location>
</feature>
<dbReference type="Pfam" id="PF00082">
    <property type="entry name" value="Peptidase_S8"/>
    <property type="match status" value="1"/>
</dbReference>
<dbReference type="InterPro" id="IPR023828">
    <property type="entry name" value="Peptidase_S8_Ser-AS"/>
</dbReference>
<evidence type="ECO:0000256" key="5">
    <source>
        <dbReference type="ARBA" id="ARBA00022825"/>
    </source>
</evidence>
<evidence type="ECO:0000259" key="9">
    <source>
        <dbReference type="Pfam" id="PF00082"/>
    </source>
</evidence>
<dbReference type="SUPFAM" id="SSF54897">
    <property type="entry name" value="Protease propeptides/inhibitors"/>
    <property type="match status" value="1"/>
</dbReference>
<dbReference type="InterPro" id="IPR015500">
    <property type="entry name" value="Peptidase_S8_subtilisin-rel"/>
</dbReference>
<evidence type="ECO:0000256" key="1">
    <source>
        <dbReference type="ARBA" id="ARBA00011073"/>
    </source>
</evidence>
<accession>A0ABR3W442</accession>
<feature type="domain" description="Peptidase S8/S53" evidence="9">
    <location>
        <begin position="161"/>
        <end position="406"/>
    </location>
</feature>
<reference evidence="11 12" key="1">
    <citation type="journal article" date="2024" name="IMA Fungus">
        <title>IMA Genome - F19 : A genome assembly and annotation guide to empower mycologists, including annotated draft genome sequences of Ceratocystis pirilliformis, Diaporthe australafricana, Fusarium ophioides, Paecilomyces lecythidis, and Sporothrix stenoceras.</title>
        <authorList>
            <person name="Aylward J."/>
            <person name="Wilson A.M."/>
            <person name="Visagie C.M."/>
            <person name="Spraker J."/>
            <person name="Barnes I."/>
            <person name="Buitendag C."/>
            <person name="Ceriani C."/>
            <person name="Del Mar Angel L."/>
            <person name="du Plessis D."/>
            <person name="Fuchs T."/>
            <person name="Gasser K."/>
            <person name="Kramer D."/>
            <person name="Li W."/>
            <person name="Munsamy K."/>
            <person name="Piso A."/>
            <person name="Price J.L."/>
            <person name="Sonnekus B."/>
            <person name="Thomas C."/>
            <person name="van der Nest A."/>
            <person name="van Dijk A."/>
            <person name="van Heerden A."/>
            <person name="van Vuuren N."/>
            <person name="Yilmaz N."/>
            <person name="Duong T.A."/>
            <person name="van der Merwe N.A."/>
            <person name="Wingfield M.J."/>
            <person name="Wingfield B.D."/>
        </authorList>
    </citation>
    <scope>NUCLEOTIDE SEQUENCE [LARGE SCALE GENOMIC DNA]</scope>
    <source>
        <strain evidence="11 12">CMW 18300</strain>
    </source>
</reference>
<dbReference type="InterPro" id="IPR022398">
    <property type="entry name" value="Peptidase_S8_His-AS"/>
</dbReference>
<evidence type="ECO:0000256" key="2">
    <source>
        <dbReference type="ARBA" id="ARBA00022670"/>
    </source>
</evidence>
<sequence>MKAPTLLSIVTGALPLLAAPTESARRQEKTIPGKTIPGKFIVQLRPGSSPESVSAHQLRVRGLLGRRDESIKETFQIGDFNAYSGEFDSTTADAIAGLSKVLRVEPDEYIYVEKTDFDSGADSSSSKRAVTTQTGALWALGDLSHKLNGSTDYVYDDRAGQGQTAYVLDTGIRLTHQEFEGTRAVWGFNAVTGSATQTGTNSDDDSHGTHVAGSIVGKVNGMAKKAKVVDVKVFSGGSGTTSQVLAGLNWAVNDIISKGAKAASVINMSLSAQTTATTQDDAVRAAYNQGITILAAAGNNDGPASEQSPARVPEILTIGMTNAARKRVLLIEGIFGSNYGPELDFFAPGQDIVSADYRSDTGFVTKTGTSMATPITAGLICYLRSIETGLGTPDAIKARLLQLAHTGVVSDPKGSPNRLVYNGSGQ</sequence>
<dbReference type="Proteomes" id="UP001583177">
    <property type="component" value="Unassembled WGS sequence"/>
</dbReference>
<evidence type="ECO:0000256" key="7">
    <source>
        <dbReference type="RuleBase" id="RU003355"/>
    </source>
</evidence>
<dbReference type="CDD" id="cd04077">
    <property type="entry name" value="Peptidases_S8_PCSK9_ProteinaseK_like"/>
    <property type="match status" value="1"/>
</dbReference>
<name>A0ABR3W442_9PEZI</name>
<dbReference type="PROSITE" id="PS00137">
    <property type="entry name" value="SUBTILASE_HIS"/>
    <property type="match status" value="1"/>
</dbReference>
<evidence type="ECO:0000313" key="11">
    <source>
        <dbReference type="EMBL" id="KAL1852484.1"/>
    </source>
</evidence>
<keyword evidence="12" id="KW-1185">Reference proteome</keyword>
<dbReference type="EMBL" id="JAWRVE010000159">
    <property type="protein sequence ID" value="KAL1852484.1"/>
    <property type="molecule type" value="Genomic_DNA"/>
</dbReference>
<dbReference type="Gene3D" id="3.40.50.200">
    <property type="entry name" value="Peptidase S8/S53 domain"/>
    <property type="match status" value="1"/>
</dbReference>
<dbReference type="PROSITE" id="PS00138">
    <property type="entry name" value="SUBTILASE_SER"/>
    <property type="match status" value="1"/>
</dbReference>
<feature type="active site" description="Charge relay system" evidence="6">
    <location>
        <position position="207"/>
    </location>
</feature>
<evidence type="ECO:0000259" key="10">
    <source>
        <dbReference type="Pfam" id="PF05922"/>
    </source>
</evidence>
<dbReference type="PROSITE" id="PS51892">
    <property type="entry name" value="SUBTILASE"/>
    <property type="match status" value="1"/>
</dbReference>
<keyword evidence="3 8" id="KW-0732">Signal</keyword>
<dbReference type="PANTHER" id="PTHR43806">
    <property type="entry name" value="PEPTIDASE S8"/>
    <property type="match status" value="1"/>
</dbReference>
<dbReference type="SUPFAM" id="SSF52743">
    <property type="entry name" value="Subtilisin-like"/>
    <property type="match status" value="1"/>
</dbReference>
<dbReference type="PANTHER" id="PTHR43806:SF58">
    <property type="entry name" value="ALKALINE PROTEASE 1-RELATED"/>
    <property type="match status" value="1"/>
</dbReference>
<comment type="caution">
    <text evidence="11">The sequence shown here is derived from an EMBL/GenBank/DDBJ whole genome shotgun (WGS) entry which is preliminary data.</text>
</comment>
<dbReference type="InterPro" id="IPR010259">
    <property type="entry name" value="S8pro/Inhibitor_I9"/>
</dbReference>
<evidence type="ECO:0000256" key="6">
    <source>
        <dbReference type="PROSITE-ProRule" id="PRU01240"/>
    </source>
</evidence>
<protein>
    <submittedName>
        <fullName evidence="11">Uncharacterized protein</fullName>
    </submittedName>
</protein>
<dbReference type="InterPro" id="IPR023827">
    <property type="entry name" value="Peptidase_S8_Asp-AS"/>
</dbReference>
<keyword evidence="2 6" id="KW-0645">Protease</keyword>
<evidence type="ECO:0000256" key="8">
    <source>
        <dbReference type="SAM" id="SignalP"/>
    </source>
</evidence>
<dbReference type="PRINTS" id="PR00723">
    <property type="entry name" value="SUBTILISIN"/>
</dbReference>
<feature type="active site" description="Charge relay system" evidence="6">
    <location>
        <position position="370"/>
    </location>
</feature>
<keyword evidence="4 6" id="KW-0378">Hydrolase</keyword>
<dbReference type="Pfam" id="PF05922">
    <property type="entry name" value="Inhibitor_I9"/>
    <property type="match status" value="1"/>
</dbReference>
<dbReference type="InterPro" id="IPR000209">
    <property type="entry name" value="Peptidase_S8/S53_dom"/>
</dbReference>